<organism evidence="1 2">
    <name type="scientific">Sphingopyxis granuli</name>
    <dbReference type="NCBI Taxonomy" id="267128"/>
    <lineage>
        <taxon>Bacteria</taxon>
        <taxon>Pseudomonadati</taxon>
        <taxon>Pseudomonadota</taxon>
        <taxon>Alphaproteobacteria</taxon>
        <taxon>Sphingomonadales</taxon>
        <taxon>Sphingomonadaceae</taxon>
        <taxon>Sphingopyxis</taxon>
    </lineage>
</organism>
<dbReference type="Proteomes" id="UP000058599">
    <property type="component" value="Chromosome"/>
</dbReference>
<dbReference type="GO" id="GO:0009297">
    <property type="term" value="P:pilus assembly"/>
    <property type="evidence" value="ECO:0007669"/>
    <property type="project" value="InterPro"/>
</dbReference>
<dbReference type="RefSeq" id="WP_067182070.1">
    <property type="nucleotide sequence ID" value="NZ_CP012199.1"/>
</dbReference>
<evidence type="ECO:0000313" key="2">
    <source>
        <dbReference type="Proteomes" id="UP000058599"/>
    </source>
</evidence>
<dbReference type="GO" id="GO:0009279">
    <property type="term" value="C:cell outer membrane"/>
    <property type="evidence" value="ECO:0007669"/>
    <property type="project" value="TreeGrafter"/>
</dbReference>
<dbReference type="AlphaFoldDB" id="A0AA86L3E8"/>
<dbReference type="PANTHER" id="PTHR30451:SF5">
    <property type="entry name" value="SLR0019 PROTEIN"/>
    <property type="match status" value="1"/>
</dbReference>
<proteinExistence type="predicted"/>
<reference evidence="1 2" key="1">
    <citation type="journal article" date="2016" name="BMC Genomics">
        <title>Genomic analysis of the nitrate-respiring Sphingopyxis granuli (formerly Sphingomonas macrogoltabida) strain TFA.</title>
        <authorList>
            <person name="Garcia-Romero I."/>
            <person name="Perez-Pulido A.J."/>
            <person name="Gonzalez-Flores Y.E."/>
            <person name="Reyes-Ramirez F."/>
            <person name="Santero E."/>
            <person name="Floriano B."/>
        </authorList>
    </citation>
    <scope>NUCLEOTIDE SEQUENCE [LARGE SCALE GENOMIC DNA]</scope>
    <source>
        <strain evidence="1 2">TFA</strain>
    </source>
</reference>
<sequence length="829" mass="89495">MAGISSLAHALEPILLLAASQPAEPATNTIDQTMAEPVRPPASSITISLPVTLDGRYIGDIQMDFAGESVTFPAERFVQLIQADVTAATTTLIAQGSSAGILTPQAASVGGLQVRYDSGLQELQVITLLEARNRRILNVSPGEGADTSPVEVPEAVSLFLNGAISYSHIVEGRRGSNRGRQPLTGSLEFGGRLFGNAGVAFITRQVYDEAAAHPFRRIESQLIYDDVTRLIRITAGDLRNRGTNLQALPRMAGLSVERFYGLEPTRVFRPIGQTTFDLERPSTVQVRVNGLVFQELYLNSGRYDLRDLPLNQGSNAIELVIRDDTGREQIISQNNFFDFDLLATGETDFSAAAGVRSDAPDGVIRYSNDWIFSGFARHGFSDTFTAGLDAQGDKEGVAIGASAIWASPIGTWRLQASGSERKEIGFGYAAGAGYSSTGYFGKDWRWSLRADAQYVDDKFATIGDIALLNGNTIDRAARTRISANAQINSSRLSFNLSGDYEKIQGEGTRTTALAGVNYTVNSTLAVGVFGRHVKAPGQSNTGFFFQLNWTPGRNRLVRATYDTARREVDLNYRYSPQPYVGTTGYEIGLRRSGEIDTAELSGRVAHISNRFEATAQHSVLSTANFDGDERIQISRATVASSLVLAGGKVSLSRPVREAFAIVSRHPTLAKNQILIDRTENGVRAQSDGFGPAVVPDLPTYIRTSTYVDVENLPPGYDLGSGQFGFKAPLYAGYSVEAGSAASVSMIGSVVNKAGEPLSFIAGQMQRKDRPADEPIPVFTNRAGRLVGIGLTPGVYVLTLRTDPQYQQDITIDGNGSTLVNIGEIRVDQR</sequence>
<dbReference type="Pfam" id="PF00577">
    <property type="entry name" value="Usher"/>
    <property type="match status" value="1"/>
</dbReference>
<dbReference type="Gene3D" id="2.60.40.3110">
    <property type="match status" value="1"/>
</dbReference>
<evidence type="ECO:0000313" key="1">
    <source>
        <dbReference type="EMBL" id="AMG73825.1"/>
    </source>
</evidence>
<keyword evidence="2" id="KW-1185">Reference proteome</keyword>
<gene>
    <name evidence="1" type="ORF">SGRAN_1436</name>
</gene>
<protein>
    <submittedName>
        <fullName evidence="1">P pilus assembly protein, porin PapC</fullName>
    </submittedName>
</protein>
<accession>A0AA86L3E8</accession>
<name>A0AA86L3E8_9SPHN</name>
<dbReference type="InterPro" id="IPR042186">
    <property type="entry name" value="FimD_plug_dom"/>
</dbReference>
<dbReference type="EMBL" id="CP012199">
    <property type="protein sequence ID" value="AMG73825.1"/>
    <property type="molecule type" value="Genomic_DNA"/>
</dbReference>
<dbReference type="PANTHER" id="PTHR30451">
    <property type="entry name" value="OUTER MEMBRANE USHER PROTEIN"/>
    <property type="match status" value="1"/>
</dbReference>
<dbReference type="SUPFAM" id="SSF56935">
    <property type="entry name" value="Porins"/>
    <property type="match status" value="1"/>
</dbReference>
<dbReference type="GO" id="GO:0015473">
    <property type="term" value="F:fimbrial usher porin activity"/>
    <property type="evidence" value="ECO:0007669"/>
    <property type="project" value="InterPro"/>
</dbReference>
<dbReference type="KEGG" id="sgi:SGRAN_1436"/>
<dbReference type="InterPro" id="IPR000015">
    <property type="entry name" value="Fimb_usher"/>
</dbReference>
<dbReference type="Gene3D" id="2.60.40.2610">
    <property type="entry name" value="Outer membrane usher protein FimD, plug domain"/>
    <property type="match status" value="1"/>
</dbReference>